<keyword evidence="2" id="KW-1133">Transmembrane helix</keyword>
<keyword evidence="2" id="KW-0472">Membrane</keyword>
<evidence type="ECO:0000256" key="1">
    <source>
        <dbReference type="SAM" id="MobiDB-lite"/>
    </source>
</evidence>
<keyword evidence="2" id="KW-0812">Transmembrane</keyword>
<dbReference type="STRING" id="553510.B1H19_25885"/>
<proteinExistence type="predicted"/>
<evidence type="ECO:0000313" key="3">
    <source>
        <dbReference type="EMBL" id="ARF57142.1"/>
    </source>
</evidence>
<organism evidence="3 4">
    <name type="scientific">Streptomyces gilvosporeus</name>
    <dbReference type="NCBI Taxonomy" id="553510"/>
    <lineage>
        <taxon>Bacteria</taxon>
        <taxon>Bacillati</taxon>
        <taxon>Actinomycetota</taxon>
        <taxon>Actinomycetes</taxon>
        <taxon>Kitasatosporales</taxon>
        <taxon>Streptomycetaceae</taxon>
        <taxon>Streptomyces</taxon>
    </lineage>
</organism>
<feature type="compositionally biased region" description="Polar residues" evidence="1">
    <location>
        <begin position="195"/>
        <end position="204"/>
    </location>
</feature>
<feature type="region of interest" description="Disordered" evidence="1">
    <location>
        <begin position="161"/>
        <end position="204"/>
    </location>
</feature>
<gene>
    <name evidence="3" type="ORF">B1H19_25885</name>
</gene>
<dbReference type="AlphaFoldDB" id="A0A1V0TWT7"/>
<protein>
    <submittedName>
        <fullName evidence="3">Uncharacterized protein</fullName>
    </submittedName>
</protein>
<accession>A0A1V0TWT7</accession>
<feature type="transmembrane region" description="Helical" evidence="2">
    <location>
        <begin position="6"/>
        <end position="28"/>
    </location>
</feature>
<sequence length="204" mass="21877">MSVPWGLLISTVGGITATLVGVVAGGVVGRRSQNRQWLQQSRTAAYEKFLQAFGAVEMELRGAYVDRRVPAIDWEPFNAALQSMSLVASEGAMTAADQICDLIEEFTILFHGRQPSDLDELRPIHAGLHEAHVRFVNAARRSLDPSQGYLVRALGGPSPWHGVESSWTRGDGSLGSERGNASCRDATEATAPDGLQQSDSSTAA</sequence>
<dbReference type="EMBL" id="CP020569">
    <property type="protein sequence ID" value="ARF57142.1"/>
    <property type="molecule type" value="Genomic_DNA"/>
</dbReference>
<evidence type="ECO:0000256" key="2">
    <source>
        <dbReference type="SAM" id="Phobius"/>
    </source>
</evidence>
<dbReference type="KEGG" id="sgv:B1H19_25885"/>
<name>A0A1V0TWT7_9ACTN</name>
<evidence type="ECO:0000313" key="4">
    <source>
        <dbReference type="Proteomes" id="UP000192726"/>
    </source>
</evidence>
<reference evidence="3 4" key="1">
    <citation type="submission" date="2017-04" db="EMBL/GenBank/DDBJ databases">
        <title>Complete Genome Sequence of Streptomyces gilvosporeus F607, a Capable Producer of Natamycin.</title>
        <authorList>
            <person name="Zong G."/>
            <person name="Zhong C."/>
            <person name="Fu J."/>
            <person name="Qin R."/>
            <person name="Cao G."/>
        </authorList>
    </citation>
    <scope>NUCLEOTIDE SEQUENCE [LARGE SCALE GENOMIC DNA]</scope>
    <source>
        <strain evidence="3 4">F607</strain>
    </source>
</reference>
<dbReference type="Proteomes" id="UP000192726">
    <property type="component" value="Chromosome"/>
</dbReference>
<keyword evidence="4" id="KW-1185">Reference proteome</keyword>